<gene>
    <name evidence="1" type="ORF">CRM82_03525</name>
</gene>
<dbReference type="RefSeq" id="WP_066538734.1">
    <property type="nucleotide sequence ID" value="NZ_PDEA01000001.1"/>
</dbReference>
<organism evidence="1 2">
    <name type="scientific">Comamonas terrigena</name>
    <dbReference type="NCBI Taxonomy" id="32013"/>
    <lineage>
        <taxon>Bacteria</taxon>
        <taxon>Pseudomonadati</taxon>
        <taxon>Pseudomonadota</taxon>
        <taxon>Betaproteobacteria</taxon>
        <taxon>Burkholderiales</taxon>
        <taxon>Comamonadaceae</taxon>
        <taxon>Comamonas</taxon>
    </lineage>
</organism>
<dbReference type="GeneID" id="80799654"/>
<keyword evidence="2" id="KW-1185">Reference proteome</keyword>
<dbReference type="OrthoDB" id="9178145at2"/>
<evidence type="ECO:0000313" key="2">
    <source>
        <dbReference type="Proteomes" id="UP000220246"/>
    </source>
</evidence>
<name>A0A2A7URA8_COMTR</name>
<dbReference type="AlphaFoldDB" id="A0A2A7URA8"/>
<accession>A0A2A7URA8</accession>
<comment type="caution">
    <text evidence="1">The sequence shown here is derived from an EMBL/GenBank/DDBJ whole genome shotgun (WGS) entry which is preliminary data.</text>
</comment>
<reference evidence="2" key="1">
    <citation type="submission" date="2017-09" db="EMBL/GenBank/DDBJ databases">
        <title>FDA dAtabase for Regulatory Grade micrObial Sequences (FDA-ARGOS): Supporting development and validation of Infectious Disease Dx tests.</title>
        <authorList>
            <person name="Minogue T."/>
            <person name="Wolcott M."/>
            <person name="Wasieloski L."/>
            <person name="Aguilar W."/>
            <person name="Moore D."/>
            <person name="Tallon L."/>
            <person name="Sadzewicz L."/>
            <person name="Ott S."/>
            <person name="Zhao X."/>
            <person name="Nagaraj S."/>
            <person name="Vavikolanu K."/>
            <person name="Aluvathingal J."/>
            <person name="Nadendla S."/>
            <person name="Sichtig H."/>
        </authorList>
    </citation>
    <scope>NUCLEOTIDE SEQUENCE [LARGE SCALE GENOMIC DNA]</scope>
    <source>
        <strain evidence="2">FDAARGOS_394</strain>
    </source>
</reference>
<protein>
    <recommendedName>
        <fullName evidence="3">Nucleoid-associated protein</fullName>
    </recommendedName>
</protein>
<evidence type="ECO:0000313" key="1">
    <source>
        <dbReference type="EMBL" id="PEH87803.1"/>
    </source>
</evidence>
<evidence type="ECO:0008006" key="3">
    <source>
        <dbReference type="Google" id="ProtNLM"/>
    </source>
</evidence>
<dbReference type="InterPro" id="IPR007358">
    <property type="entry name" value="Nucleoid_associated_NdpA"/>
</dbReference>
<dbReference type="GO" id="GO:0009295">
    <property type="term" value="C:nucleoid"/>
    <property type="evidence" value="ECO:0007669"/>
    <property type="project" value="InterPro"/>
</dbReference>
<dbReference type="Pfam" id="PF04245">
    <property type="entry name" value="NA37"/>
    <property type="match status" value="1"/>
</dbReference>
<dbReference type="EMBL" id="PDEA01000001">
    <property type="protein sequence ID" value="PEH87803.1"/>
    <property type="molecule type" value="Genomic_DNA"/>
</dbReference>
<sequence>MGFLTEVERLQLRIESMILHVVSNEEFDPAPAQVVQHAGFFLSRILDTDVAPVYQFKEVSRSRERLEEMAQGAITFEHGAQELSREFSREHGNTARDGAFFIFELRTDDEDVRIYSLIKYDYREAIEQADDGDGETLLRKIVHAFIDDKKAIQKAALIRVVDGQAEPLLATRDRTRVAPEIADYFAKFLDVHRISSDEALNRKMVDALRETFTECKDVLPRNDVPLALRRAKAVLRDRQEIDEDAIVDAVMAAAGHPEQEDTKDLLRKRTMQKLRAKRLAGLSFRPDRVLLRKAPMRKIRTTEGVTILYPDRATKVRRVVNPGGAGETITITTDLIVEDIVVADNTR</sequence>
<dbReference type="Proteomes" id="UP000220246">
    <property type="component" value="Unassembled WGS sequence"/>
</dbReference>
<proteinExistence type="predicted"/>